<comment type="caution">
    <text evidence="1">The sequence shown here is derived from an EMBL/GenBank/DDBJ whole genome shotgun (WGS) entry which is preliminary data.</text>
</comment>
<name>A0A4Y8RT42_9HYPH</name>
<accession>A0A4Y8RT42</accession>
<evidence type="ECO:0000313" key="2">
    <source>
        <dbReference type="Proteomes" id="UP000298179"/>
    </source>
</evidence>
<dbReference type="Proteomes" id="UP000298179">
    <property type="component" value="Unassembled WGS sequence"/>
</dbReference>
<proteinExistence type="predicted"/>
<dbReference type="AlphaFoldDB" id="A0A4Y8RT42"/>
<keyword evidence="2" id="KW-1185">Reference proteome</keyword>
<gene>
    <name evidence="1" type="ORF">E3C22_03195</name>
</gene>
<evidence type="ECO:0000313" key="1">
    <source>
        <dbReference type="EMBL" id="TFF27479.1"/>
    </source>
</evidence>
<organism evidence="1 2">
    <name type="scientific">Jiella endophytica</name>
    <dbReference type="NCBI Taxonomy" id="2558362"/>
    <lineage>
        <taxon>Bacteria</taxon>
        <taxon>Pseudomonadati</taxon>
        <taxon>Pseudomonadota</taxon>
        <taxon>Alphaproteobacteria</taxon>
        <taxon>Hyphomicrobiales</taxon>
        <taxon>Aurantimonadaceae</taxon>
        <taxon>Jiella</taxon>
    </lineage>
</organism>
<sequence length="60" mass="6790">MTRPCRKARQSERGRASGAVRCERIVDGEATDAFFRGEGERLRQLWIAGWEVNQPAADRA</sequence>
<protein>
    <submittedName>
        <fullName evidence="1">Uncharacterized protein</fullName>
    </submittedName>
</protein>
<dbReference type="RefSeq" id="WP_167591609.1">
    <property type="nucleotide sequence ID" value="NZ_SOZD01000001.1"/>
</dbReference>
<reference evidence="1 2" key="1">
    <citation type="submission" date="2019-03" db="EMBL/GenBank/DDBJ databases">
        <title>Jiella endophytica sp. nov., a novel endophytic bacterium isolated from root of Ficus microcarpa Linn. f.</title>
        <authorList>
            <person name="Tuo L."/>
        </authorList>
    </citation>
    <scope>NUCLEOTIDE SEQUENCE [LARGE SCALE GENOMIC DNA]</scope>
    <source>
        <strain evidence="1 2">CBS5Q-3</strain>
    </source>
</reference>
<dbReference type="EMBL" id="SOZD01000001">
    <property type="protein sequence ID" value="TFF27479.1"/>
    <property type="molecule type" value="Genomic_DNA"/>
</dbReference>